<organism evidence="2 3">
    <name type="scientific">Gregarina niphandrodes</name>
    <name type="common">Septate eugregarine</name>
    <dbReference type="NCBI Taxonomy" id="110365"/>
    <lineage>
        <taxon>Eukaryota</taxon>
        <taxon>Sar</taxon>
        <taxon>Alveolata</taxon>
        <taxon>Apicomplexa</taxon>
        <taxon>Conoidasida</taxon>
        <taxon>Gregarinasina</taxon>
        <taxon>Eugregarinorida</taxon>
        <taxon>Gregarinidae</taxon>
        <taxon>Gregarina</taxon>
    </lineage>
</organism>
<evidence type="ECO:0000313" key="2">
    <source>
        <dbReference type="EMBL" id="EZG89331.1"/>
    </source>
</evidence>
<protein>
    <submittedName>
        <fullName evidence="2">Transmembrane protein</fullName>
    </submittedName>
</protein>
<name>A0A023BE23_GRENI</name>
<sequence length="484" mass="54281">MELRPMVRVTVSPWMHITAVNFIAVVMGVFAGSYPAAGSFPVAQSVQQYGSGLLANVSGFHRNGIRRPAAGRRTELGKRVVKKHSGVFPGPTNLEQVEGRVQITPASDRQLDWLQHAIEELQDTRLIQKRVVATDIMRSFVASFSEINRLMQTRLPEDFKKLRKIYKVIPTPEELRAKRSRLARLREEDVPGGLEQIMYEVDENSCKRVWQIFVELAGKHYRRNAGAATGEGASVAAEEGLKLLTGDAKVLIDEIRQISGPHYLNRTLYANEKHFSGADFKDPPAADDDAEEEAAERVRDRVFSAVPNQGTPPSLRRLVGAPVQDALRDVQRLPRHTLSAQHIKHLRASPLFARLETFRQMERALAPVTQALCDAMQELFSLTRSQDTVAGGVSADVIEWWVGNFAWQQTFAFQNRLRVGRLISARPYSTYESAPTSRYRPKGRIPKSGIMRSPTYRILGNVEKVKGESIYDEYGGYGGYGGYF</sequence>
<accession>A0A023BE23</accession>
<comment type="caution">
    <text evidence="2">The sequence shown here is derived from an EMBL/GenBank/DDBJ whole genome shotgun (WGS) entry which is preliminary data.</text>
</comment>
<keyword evidence="1" id="KW-1133">Transmembrane helix</keyword>
<keyword evidence="1 2" id="KW-0812">Transmembrane</keyword>
<evidence type="ECO:0000313" key="3">
    <source>
        <dbReference type="Proteomes" id="UP000019763"/>
    </source>
</evidence>
<dbReference type="GeneID" id="22910348"/>
<keyword evidence="1" id="KW-0472">Membrane</keyword>
<dbReference type="AlphaFoldDB" id="A0A023BE23"/>
<proteinExistence type="predicted"/>
<keyword evidence="3" id="KW-1185">Reference proteome</keyword>
<gene>
    <name evidence="2" type="ORF">GNI_002210</name>
</gene>
<reference evidence="2" key="1">
    <citation type="submission" date="2013-12" db="EMBL/GenBank/DDBJ databases">
        <authorList>
            <person name="Omoto C.K."/>
            <person name="Sibley D."/>
            <person name="Venepally P."/>
            <person name="Hadjithomas M."/>
            <person name="Karamycheva S."/>
            <person name="Brunk B."/>
            <person name="Roos D."/>
            <person name="Caler E."/>
            <person name="Lorenzi H."/>
        </authorList>
    </citation>
    <scope>NUCLEOTIDE SEQUENCE</scope>
</reference>
<dbReference type="EMBL" id="AFNH02000019">
    <property type="protein sequence ID" value="EZG89331.1"/>
    <property type="molecule type" value="Genomic_DNA"/>
</dbReference>
<dbReference type="RefSeq" id="XP_011128487.1">
    <property type="nucleotide sequence ID" value="XM_011130185.1"/>
</dbReference>
<evidence type="ECO:0000256" key="1">
    <source>
        <dbReference type="SAM" id="Phobius"/>
    </source>
</evidence>
<feature type="transmembrane region" description="Helical" evidence="1">
    <location>
        <begin position="12"/>
        <end position="34"/>
    </location>
</feature>
<dbReference type="VEuPathDB" id="CryptoDB:GNI_002210"/>
<dbReference type="Proteomes" id="UP000019763">
    <property type="component" value="Unassembled WGS sequence"/>
</dbReference>